<accession>A0A9D4UN39</accession>
<gene>
    <name evidence="1" type="ORF">GOP47_0014904</name>
</gene>
<dbReference type="EMBL" id="JABFUD020000014">
    <property type="protein sequence ID" value="KAI5070561.1"/>
    <property type="molecule type" value="Genomic_DNA"/>
</dbReference>
<dbReference type="AlphaFoldDB" id="A0A9D4UN39"/>
<organism evidence="1 2">
    <name type="scientific">Adiantum capillus-veneris</name>
    <name type="common">Maidenhair fern</name>
    <dbReference type="NCBI Taxonomy" id="13818"/>
    <lineage>
        <taxon>Eukaryota</taxon>
        <taxon>Viridiplantae</taxon>
        <taxon>Streptophyta</taxon>
        <taxon>Embryophyta</taxon>
        <taxon>Tracheophyta</taxon>
        <taxon>Polypodiopsida</taxon>
        <taxon>Polypodiidae</taxon>
        <taxon>Polypodiales</taxon>
        <taxon>Pteridineae</taxon>
        <taxon>Pteridaceae</taxon>
        <taxon>Vittarioideae</taxon>
        <taxon>Adiantum</taxon>
    </lineage>
</organism>
<protein>
    <submittedName>
        <fullName evidence="1">Uncharacterized protein</fullName>
    </submittedName>
</protein>
<comment type="caution">
    <text evidence="1">The sequence shown here is derived from an EMBL/GenBank/DDBJ whole genome shotgun (WGS) entry which is preliminary data.</text>
</comment>
<name>A0A9D4UN39_ADICA</name>
<evidence type="ECO:0000313" key="1">
    <source>
        <dbReference type="EMBL" id="KAI5070561.1"/>
    </source>
</evidence>
<dbReference type="Proteomes" id="UP000886520">
    <property type="component" value="Chromosome 14"/>
</dbReference>
<reference evidence="1" key="1">
    <citation type="submission" date="2021-01" db="EMBL/GenBank/DDBJ databases">
        <title>Adiantum capillus-veneris genome.</title>
        <authorList>
            <person name="Fang Y."/>
            <person name="Liao Q."/>
        </authorList>
    </citation>
    <scope>NUCLEOTIDE SEQUENCE</scope>
    <source>
        <strain evidence="1">H3</strain>
        <tissue evidence="1">Leaf</tissue>
    </source>
</reference>
<evidence type="ECO:0000313" key="2">
    <source>
        <dbReference type="Proteomes" id="UP000886520"/>
    </source>
</evidence>
<sequence>MHEEAEEKHQVDLAASYFPRDGERAKYASQGELQLAASFVPENGVVEIIGVMPRACEELRLGSPSSQDETVNLERCMDVVMLGHDLNVRDAGEEGPVDTRITNRMSLRWGTCLMPNPSTDGSYSTGTSSLDPRMVRDAGMPAISKLAWGTCGKESCGDAWKWWSDFPHSGGMSSELLEVMGVILMRTDIDVQETVGQDWGHDLTVMHSDRTSAGPQLGLWRFDGECF</sequence>
<proteinExistence type="predicted"/>
<keyword evidence="2" id="KW-1185">Reference proteome</keyword>